<evidence type="ECO:0000259" key="7">
    <source>
        <dbReference type="PROSITE" id="PS50110"/>
    </source>
</evidence>
<evidence type="ECO:0000259" key="6">
    <source>
        <dbReference type="PROSITE" id="PS50043"/>
    </source>
</evidence>
<evidence type="ECO:0000313" key="9">
    <source>
        <dbReference type="Proteomes" id="UP000248333"/>
    </source>
</evidence>
<accession>A0A318NM60</accession>
<dbReference type="PROSITE" id="PS50043">
    <property type="entry name" value="HTH_LUXR_2"/>
    <property type="match status" value="1"/>
</dbReference>
<evidence type="ECO:0000256" key="2">
    <source>
        <dbReference type="ARBA" id="ARBA00023015"/>
    </source>
</evidence>
<dbReference type="PROSITE" id="PS00622">
    <property type="entry name" value="HTH_LUXR_1"/>
    <property type="match status" value="1"/>
</dbReference>
<evidence type="ECO:0000256" key="5">
    <source>
        <dbReference type="PROSITE-ProRule" id="PRU00169"/>
    </source>
</evidence>
<dbReference type="SUPFAM" id="SSF52172">
    <property type="entry name" value="CheY-like"/>
    <property type="match status" value="1"/>
</dbReference>
<evidence type="ECO:0000313" key="8">
    <source>
        <dbReference type="EMBL" id="PYC71605.1"/>
    </source>
</evidence>
<evidence type="ECO:0000256" key="3">
    <source>
        <dbReference type="ARBA" id="ARBA00023125"/>
    </source>
</evidence>
<reference evidence="8 9" key="1">
    <citation type="submission" date="2018-03" db="EMBL/GenBank/DDBJ databases">
        <title>Bioinformatic expansion and discovery of thiopeptide antibiotics.</title>
        <authorList>
            <person name="Schwalen C.J."/>
            <person name="Hudson G.A."/>
            <person name="Mitchell D.A."/>
        </authorList>
    </citation>
    <scope>NUCLEOTIDE SEQUENCE [LARGE SCALE GENOMIC DNA]</scope>
    <source>
        <strain evidence="8 9">NRRL 8041</strain>
    </source>
</reference>
<proteinExistence type="predicted"/>
<dbReference type="EMBL" id="PYBV01000013">
    <property type="protein sequence ID" value="PYC71605.1"/>
    <property type="molecule type" value="Genomic_DNA"/>
</dbReference>
<keyword evidence="2" id="KW-0805">Transcription regulation</keyword>
<gene>
    <name evidence="8" type="ORF">C7C45_11290</name>
</gene>
<dbReference type="Gene3D" id="3.40.50.2300">
    <property type="match status" value="1"/>
</dbReference>
<sequence>MSTPSGERDVSDKPISAGDTATRLLLVDDRTLVRVGVRILLEQVPGFEVIGEASDAREAIRKTSTLTPDVVIIDALAHRVDAAEVTQRLLSSPLRQPPRILILVNAEDEGRKALQAGAAGVLRKHATADEFVSAIRIIAAGYLVLAPQTRYPAHAATIVEHTVADPQMQGALTPREMDVLKLIARGATNAEISRELSLRESTVKSHVQHLLTKLNLRSRVHAVIYAFHTGLIQTRSIELERR</sequence>
<dbReference type="SMART" id="SM00448">
    <property type="entry name" value="REC"/>
    <property type="match status" value="1"/>
</dbReference>
<dbReference type="Proteomes" id="UP000248333">
    <property type="component" value="Unassembled WGS sequence"/>
</dbReference>
<feature type="domain" description="HTH luxR-type" evidence="6">
    <location>
        <begin position="165"/>
        <end position="230"/>
    </location>
</feature>
<keyword evidence="3 8" id="KW-0238">DNA-binding</keyword>
<dbReference type="OrthoDB" id="9808843at2"/>
<dbReference type="GO" id="GO:0000160">
    <property type="term" value="P:phosphorelay signal transduction system"/>
    <property type="evidence" value="ECO:0007669"/>
    <property type="project" value="InterPro"/>
</dbReference>
<keyword evidence="9" id="KW-1185">Reference proteome</keyword>
<dbReference type="InterPro" id="IPR058245">
    <property type="entry name" value="NreC/VraR/RcsB-like_REC"/>
</dbReference>
<dbReference type="Pfam" id="PF00196">
    <property type="entry name" value="GerE"/>
    <property type="match status" value="1"/>
</dbReference>
<dbReference type="PANTHER" id="PTHR43214">
    <property type="entry name" value="TWO-COMPONENT RESPONSE REGULATOR"/>
    <property type="match status" value="1"/>
</dbReference>
<dbReference type="PANTHER" id="PTHR43214:SF24">
    <property type="entry name" value="TRANSCRIPTIONAL REGULATORY PROTEIN NARL-RELATED"/>
    <property type="match status" value="1"/>
</dbReference>
<evidence type="ECO:0000256" key="1">
    <source>
        <dbReference type="ARBA" id="ARBA00022553"/>
    </source>
</evidence>
<keyword evidence="4" id="KW-0804">Transcription</keyword>
<dbReference type="PROSITE" id="PS50110">
    <property type="entry name" value="RESPONSE_REGULATORY"/>
    <property type="match status" value="1"/>
</dbReference>
<dbReference type="GO" id="GO:0006355">
    <property type="term" value="P:regulation of DNA-templated transcription"/>
    <property type="evidence" value="ECO:0007669"/>
    <property type="project" value="InterPro"/>
</dbReference>
<organism evidence="8 9">
    <name type="scientific">Micromonospora arborensis</name>
    <dbReference type="NCBI Taxonomy" id="2116518"/>
    <lineage>
        <taxon>Bacteria</taxon>
        <taxon>Bacillati</taxon>
        <taxon>Actinomycetota</taxon>
        <taxon>Actinomycetes</taxon>
        <taxon>Micromonosporales</taxon>
        <taxon>Micromonosporaceae</taxon>
        <taxon>Micromonospora</taxon>
    </lineage>
</organism>
<dbReference type="InterPro" id="IPR011006">
    <property type="entry name" value="CheY-like_superfamily"/>
</dbReference>
<dbReference type="CDD" id="cd06170">
    <property type="entry name" value="LuxR_C_like"/>
    <property type="match status" value="1"/>
</dbReference>
<keyword evidence="1 5" id="KW-0597">Phosphoprotein</keyword>
<dbReference type="SUPFAM" id="SSF46894">
    <property type="entry name" value="C-terminal effector domain of the bipartite response regulators"/>
    <property type="match status" value="1"/>
</dbReference>
<evidence type="ECO:0000256" key="4">
    <source>
        <dbReference type="ARBA" id="ARBA00023163"/>
    </source>
</evidence>
<dbReference type="InterPro" id="IPR016032">
    <property type="entry name" value="Sig_transdc_resp-reg_C-effctor"/>
</dbReference>
<feature type="domain" description="Response regulatory" evidence="7">
    <location>
        <begin position="23"/>
        <end position="139"/>
    </location>
</feature>
<name>A0A318NM60_9ACTN</name>
<comment type="caution">
    <text evidence="8">The sequence shown here is derived from an EMBL/GenBank/DDBJ whole genome shotgun (WGS) entry which is preliminary data.</text>
</comment>
<dbReference type="InterPro" id="IPR001789">
    <property type="entry name" value="Sig_transdc_resp-reg_receiver"/>
</dbReference>
<dbReference type="GO" id="GO:0003677">
    <property type="term" value="F:DNA binding"/>
    <property type="evidence" value="ECO:0007669"/>
    <property type="project" value="UniProtKB-KW"/>
</dbReference>
<dbReference type="PRINTS" id="PR00038">
    <property type="entry name" value="HTHLUXR"/>
</dbReference>
<dbReference type="SMART" id="SM00421">
    <property type="entry name" value="HTH_LUXR"/>
    <property type="match status" value="1"/>
</dbReference>
<dbReference type="Pfam" id="PF00072">
    <property type="entry name" value="Response_reg"/>
    <property type="match status" value="1"/>
</dbReference>
<protein>
    <submittedName>
        <fullName evidence="8">DNA-binding response regulator</fullName>
    </submittedName>
</protein>
<dbReference type="InterPro" id="IPR000792">
    <property type="entry name" value="Tscrpt_reg_LuxR_C"/>
</dbReference>
<dbReference type="CDD" id="cd17535">
    <property type="entry name" value="REC_NarL-like"/>
    <property type="match status" value="1"/>
</dbReference>
<dbReference type="AlphaFoldDB" id="A0A318NM60"/>
<feature type="modified residue" description="4-aspartylphosphate" evidence="5">
    <location>
        <position position="74"/>
    </location>
</feature>
<dbReference type="InterPro" id="IPR039420">
    <property type="entry name" value="WalR-like"/>
</dbReference>